<accession>A0AAI9VBM8</accession>
<keyword evidence="3" id="KW-1185">Reference proteome</keyword>
<dbReference type="Proteomes" id="UP001239213">
    <property type="component" value="Unassembled WGS sequence"/>
</dbReference>
<keyword evidence="1" id="KW-0812">Transmembrane</keyword>
<evidence type="ECO:0000313" key="3">
    <source>
        <dbReference type="Proteomes" id="UP001239213"/>
    </source>
</evidence>
<reference evidence="2" key="1">
    <citation type="submission" date="2016-11" db="EMBL/GenBank/DDBJ databases">
        <title>The genome sequence of Colletotrichum cuscutae.</title>
        <authorList>
            <person name="Baroncelli R."/>
        </authorList>
    </citation>
    <scope>NUCLEOTIDE SEQUENCE</scope>
    <source>
        <strain evidence="2">IMI 304802</strain>
    </source>
</reference>
<dbReference type="AlphaFoldDB" id="A0AAI9VBM8"/>
<dbReference type="InterPro" id="IPR021840">
    <property type="entry name" value="DUF3433"/>
</dbReference>
<organism evidence="2 3">
    <name type="scientific">Colletotrichum cuscutae</name>
    <dbReference type="NCBI Taxonomy" id="1209917"/>
    <lineage>
        <taxon>Eukaryota</taxon>
        <taxon>Fungi</taxon>
        <taxon>Dikarya</taxon>
        <taxon>Ascomycota</taxon>
        <taxon>Pezizomycotina</taxon>
        <taxon>Sordariomycetes</taxon>
        <taxon>Hypocreomycetidae</taxon>
        <taxon>Glomerellales</taxon>
        <taxon>Glomerellaceae</taxon>
        <taxon>Colletotrichum</taxon>
        <taxon>Colletotrichum acutatum species complex</taxon>
    </lineage>
</organism>
<comment type="caution">
    <text evidence="2">The sequence shown here is derived from an EMBL/GenBank/DDBJ whole genome shotgun (WGS) entry which is preliminary data.</text>
</comment>
<keyword evidence="1" id="KW-0472">Membrane</keyword>
<dbReference type="PANTHER" id="PTHR37544">
    <property type="entry name" value="SPRAY-RELATED"/>
    <property type="match status" value="1"/>
</dbReference>
<evidence type="ECO:0000256" key="1">
    <source>
        <dbReference type="SAM" id="Phobius"/>
    </source>
</evidence>
<name>A0AAI9VBM8_9PEZI</name>
<sequence length="341" mass="38662">MEYRDDVPQGHWKKSQKPYIIRRKPISPKTLSYEPICVETSSGTASDNDIWKPREETNLIANAESEFSNPSRSIKPASKSQISTSYTDSNVSNGLLKATENVEVAGIDEESNHKGCVAASWRPTWLRPLVLAIFASLFFSLAVALAVMLWYSANNSGLFESQYNPFDCLTFYRLVLTILTIFWARVELQAMMYMPWISLRSGPSLGESDLALDYTTVLLPLVFSRSFRRRLYLVFLVASISALLKAQIILAPGLYSLTELQVTRPIDVLLQDTFDSVTPETTYTPDASVYYRARAQYDSNVDYYRIGSLIRPRYTAEAAQGPTRGPIYNYRRLRTSLLYLT</sequence>
<evidence type="ECO:0000313" key="2">
    <source>
        <dbReference type="EMBL" id="KAK1478440.1"/>
    </source>
</evidence>
<feature type="transmembrane region" description="Helical" evidence="1">
    <location>
        <begin position="231"/>
        <end position="255"/>
    </location>
</feature>
<dbReference type="EMBL" id="MPDP01000124">
    <property type="protein sequence ID" value="KAK1478440.1"/>
    <property type="molecule type" value="Genomic_DNA"/>
</dbReference>
<proteinExistence type="predicted"/>
<feature type="transmembrane region" description="Helical" evidence="1">
    <location>
        <begin position="129"/>
        <end position="151"/>
    </location>
</feature>
<dbReference type="Pfam" id="PF11915">
    <property type="entry name" value="DUF3433"/>
    <property type="match status" value="1"/>
</dbReference>
<keyword evidence="1" id="KW-1133">Transmembrane helix</keyword>
<protein>
    <submittedName>
        <fullName evidence="2">Uncharacterized protein</fullName>
    </submittedName>
</protein>
<feature type="transmembrane region" description="Helical" evidence="1">
    <location>
        <begin position="171"/>
        <end position="188"/>
    </location>
</feature>
<gene>
    <name evidence="2" type="ORF">CCUS01_04785</name>
</gene>